<dbReference type="AlphaFoldDB" id="A0A3N4M8X6"/>
<evidence type="ECO:0000256" key="3">
    <source>
        <dbReference type="ARBA" id="ARBA00022989"/>
    </source>
</evidence>
<evidence type="ECO:0000256" key="1">
    <source>
        <dbReference type="ARBA" id="ARBA00004127"/>
    </source>
</evidence>
<evidence type="ECO:0008006" key="8">
    <source>
        <dbReference type="Google" id="ProtNLM"/>
    </source>
</evidence>
<dbReference type="Pfam" id="PF01988">
    <property type="entry name" value="VIT1"/>
    <property type="match status" value="1"/>
</dbReference>
<dbReference type="GO" id="GO:0030026">
    <property type="term" value="P:intracellular manganese ion homeostasis"/>
    <property type="evidence" value="ECO:0007669"/>
    <property type="project" value="InterPro"/>
</dbReference>
<sequence>MSTNSKAIRSSGWKTDLMIGFPDGVLLLLFTTQVLYSKSLTVQAFYVIHFLVLGIATLLMMIAVFRANRGDEDEGLMSPEEKEKLEKLDISPSMIAHIADEMEKDQQVWEKTLETEEVNLQSYGTLHAVRSMIATGVFFFLGGCVAFLPYLFQEDFPAASRISLSISLVFLLLFALLKARITGEGTVRITMRYLLTGGAVVLVSYLLSSFI</sequence>
<feature type="transmembrane region" description="Helical" evidence="5">
    <location>
        <begin position="17"/>
        <end position="36"/>
    </location>
</feature>
<dbReference type="Proteomes" id="UP000279089">
    <property type="component" value="Unassembled WGS sequence"/>
</dbReference>
<comment type="caution">
    <text evidence="6">The sequence shown here is derived from an EMBL/GenBank/DDBJ whole genome shotgun (WGS) entry which is preliminary data.</text>
</comment>
<feature type="transmembrane region" description="Helical" evidence="5">
    <location>
        <begin position="42"/>
        <end position="65"/>
    </location>
</feature>
<keyword evidence="2 5" id="KW-0812">Transmembrane</keyword>
<evidence type="ECO:0000256" key="2">
    <source>
        <dbReference type="ARBA" id="ARBA00022692"/>
    </source>
</evidence>
<comment type="subcellular location">
    <subcellularLocation>
        <location evidence="1">Endomembrane system</location>
        <topology evidence="1">Multi-pass membrane protein</topology>
    </subcellularLocation>
</comment>
<proteinExistence type="predicted"/>
<feature type="transmembrane region" description="Helical" evidence="5">
    <location>
        <begin position="189"/>
        <end position="207"/>
    </location>
</feature>
<dbReference type="EMBL" id="RMBX01000010">
    <property type="protein sequence ID" value="RPD39745.1"/>
    <property type="molecule type" value="Genomic_DNA"/>
</dbReference>
<feature type="transmembrane region" description="Helical" evidence="5">
    <location>
        <begin position="132"/>
        <end position="152"/>
    </location>
</feature>
<evidence type="ECO:0000313" key="6">
    <source>
        <dbReference type="EMBL" id="RPD39745.1"/>
    </source>
</evidence>
<protein>
    <recommendedName>
        <fullName evidence="8">VIT family protein</fullName>
    </recommendedName>
</protein>
<evidence type="ECO:0000256" key="4">
    <source>
        <dbReference type="ARBA" id="ARBA00023136"/>
    </source>
</evidence>
<keyword evidence="4 5" id="KW-0472">Membrane</keyword>
<dbReference type="GO" id="GO:0005384">
    <property type="term" value="F:manganese ion transmembrane transporter activity"/>
    <property type="evidence" value="ECO:0007669"/>
    <property type="project" value="InterPro"/>
</dbReference>
<evidence type="ECO:0000313" key="7">
    <source>
        <dbReference type="Proteomes" id="UP000279089"/>
    </source>
</evidence>
<reference evidence="7" key="1">
    <citation type="submission" date="2018-11" db="EMBL/GenBank/DDBJ databases">
        <title>Chitinophaga lutea sp.nov., isolate from arsenic contaminated soil.</title>
        <authorList>
            <person name="Zong Y."/>
        </authorList>
    </citation>
    <scope>NUCLEOTIDE SEQUENCE [LARGE SCALE GENOMIC DNA]</scope>
    <source>
        <strain evidence="7">YLT18</strain>
    </source>
</reference>
<name>A0A3N4M8X6_9BACT</name>
<evidence type="ECO:0000256" key="5">
    <source>
        <dbReference type="SAM" id="Phobius"/>
    </source>
</evidence>
<dbReference type="GO" id="GO:0012505">
    <property type="term" value="C:endomembrane system"/>
    <property type="evidence" value="ECO:0007669"/>
    <property type="project" value="UniProtKB-SubCell"/>
</dbReference>
<dbReference type="OrthoDB" id="667862at2"/>
<dbReference type="RefSeq" id="WP_120515883.1">
    <property type="nucleotide sequence ID" value="NZ_QXZY01000004.1"/>
</dbReference>
<organism evidence="6 7">
    <name type="scientific">Chitinophaga barathri</name>
    <dbReference type="NCBI Taxonomy" id="1647451"/>
    <lineage>
        <taxon>Bacteria</taxon>
        <taxon>Pseudomonadati</taxon>
        <taxon>Bacteroidota</taxon>
        <taxon>Chitinophagia</taxon>
        <taxon>Chitinophagales</taxon>
        <taxon>Chitinophagaceae</taxon>
        <taxon>Chitinophaga</taxon>
    </lineage>
</organism>
<dbReference type="InterPro" id="IPR008217">
    <property type="entry name" value="Ccc1_fam"/>
</dbReference>
<keyword evidence="7" id="KW-1185">Reference proteome</keyword>
<accession>A0A3N4M8X6</accession>
<feature type="transmembrane region" description="Helical" evidence="5">
    <location>
        <begin position="158"/>
        <end position="177"/>
    </location>
</feature>
<keyword evidence="3 5" id="KW-1133">Transmembrane helix</keyword>
<dbReference type="PANTHER" id="PTHR31851">
    <property type="entry name" value="FE(2+)/MN(2+) TRANSPORTER PCL1"/>
    <property type="match status" value="1"/>
</dbReference>
<gene>
    <name evidence="6" type="ORF">EG028_19090</name>
</gene>